<dbReference type="RefSeq" id="WP_003405768.1">
    <property type="nucleotide sequence ID" value="NZ_APKD01000016.1"/>
</dbReference>
<evidence type="ECO:0008006" key="4">
    <source>
        <dbReference type="Google" id="ProtNLM"/>
    </source>
</evidence>
<evidence type="ECO:0000256" key="1">
    <source>
        <dbReference type="SAM" id="MobiDB-lite"/>
    </source>
</evidence>
<evidence type="ECO:0000313" key="2">
    <source>
        <dbReference type="EMBL" id="EMT36603.1"/>
    </source>
</evidence>
<accession>A0A829C6I2</accession>
<reference evidence="3" key="2">
    <citation type="submission" date="2013-04" db="EMBL/GenBank/DDBJ databases">
        <title>Non-Mycobacterium tuberculosis sensu stricto in a globally representative population.</title>
        <authorList>
            <person name="Stone M.J."/>
            <person name="Brown T.J."/>
            <person name="Drobniewski F.A."/>
        </authorList>
    </citation>
    <scope>NUCLEOTIDE SEQUENCE [LARGE SCALE GENOMIC DNA]</scope>
    <source>
        <strain evidence="3">112400015</strain>
    </source>
</reference>
<reference evidence="2 3" key="1">
    <citation type="submission" date="2013-03" db="EMBL/GenBank/DDBJ databases">
        <authorList>
            <person name="Casali N."/>
            <person name="Drobniewski F.A."/>
        </authorList>
    </citation>
    <scope>NUCLEOTIDE SEQUENCE [LARGE SCALE GENOMIC DNA]</scope>
    <source>
        <strain evidence="2 3">112400015</strain>
    </source>
</reference>
<dbReference type="AlphaFoldDB" id="A0A829C6I2"/>
<dbReference type="EMBL" id="APKD01000016">
    <property type="protein sequence ID" value="EMT36603.1"/>
    <property type="molecule type" value="Genomic_DNA"/>
</dbReference>
<sequence>MDSITVGYQAAETGGYSPPTNLLINGQAVTIDQTPITSSPTTPPPTTPPEIPTGGTVIST</sequence>
<gene>
    <name evidence="2" type="ORF">MORY_06224</name>
</gene>
<dbReference type="Proteomes" id="UP000012070">
    <property type="component" value="Unassembled WGS sequence"/>
</dbReference>
<feature type="region of interest" description="Disordered" evidence="1">
    <location>
        <begin position="33"/>
        <end position="60"/>
    </location>
</feature>
<comment type="caution">
    <text evidence="2">The sequence shown here is derived from an EMBL/GenBank/DDBJ whole genome shotgun (WGS) entry which is preliminary data.</text>
</comment>
<name>A0A829C6I2_9MYCO</name>
<protein>
    <recommendedName>
        <fullName evidence="4">1,4-beta-glucanase</fullName>
    </recommendedName>
</protein>
<proteinExistence type="predicted"/>
<organism evidence="2 3">
    <name type="scientific">Mycobacterium orygis 112400015</name>
    <dbReference type="NCBI Taxonomy" id="1305739"/>
    <lineage>
        <taxon>Bacteria</taxon>
        <taxon>Bacillati</taxon>
        <taxon>Actinomycetota</taxon>
        <taxon>Actinomycetes</taxon>
        <taxon>Mycobacteriales</taxon>
        <taxon>Mycobacteriaceae</taxon>
        <taxon>Mycobacterium</taxon>
        <taxon>Mycobacterium tuberculosis complex</taxon>
    </lineage>
</organism>
<feature type="compositionally biased region" description="Pro residues" evidence="1">
    <location>
        <begin position="41"/>
        <end position="51"/>
    </location>
</feature>
<evidence type="ECO:0000313" key="3">
    <source>
        <dbReference type="Proteomes" id="UP000012070"/>
    </source>
</evidence>